<name>A0AAV7E885_ARIFI</name>
<dbReference type="GO" id="GO:0006406">
    <property type="term" value="P:mRNA export from nucleus"/>
    <property type="evidence" value="ECO:0007669"/>
    <property type="project" value="TreeGrafter"/>
</dbReference>
<dbReference type="GO" id="GO:0070390">
    <property type="term" value="C:transcription export complex 2"/>
    <property type="evidence" value="ECO:0007669"/>
    <property type="project" value="TreeGrafter"/>
</dbReference>
<sequence>MVNLLMLSPRSMRKTEDYYEEGEVHNFTAAVGTNCLRYVPGSAELLRIQASDIRPQDFFKTTLKYLIDFLDSSVHPYEVVHDFVFDKTRSIRQDITLQNIKNDDAIHMYEDMVKFYVLSHNKLAKPSNSSNIMSLLCLN</sequence>
<proteinExistence type="predicted"/>
<dbReference type="Gene3D" id="1.25.40.990">
    <property type="match status" value="1"/>
</dbReference>
<evidence type="ECO:0000313" key="3">
    <source>
        <dbReference type="Proteomes" id="UP000825729"/>
    </source>
</evidence>
<comment type="caution">
    <text evidence="2">The sequence shown here is derived from an EMBL/GenBank/DDBJ whole genome shotgun (WGS) entry which is preliminary data.</text>
</comment>
<keyword evidence="3" id="KW-1185">Reference proteome</keyword>
<organism evidence="2 3">
    <name type="scientific">Aristolochia fimbriata</name>
    <name type="common">White veined hardy Dutchman's pipe vine</name>
    <dbReference type="NCBI Taxonomy" id="158543"/>
    <lineage>
        <taxon>Eukaryota</taxon>
        <taxon>Viridiplantae</taxon>
        <taxon>Streptophyta</taxon>
        <taxon>Embryophyta</taxon>
        <taxon>Tracheophyta</taxon>
        <taxon>Spermatophyta</taxon>
        <taxon>Magnoliopsida</taxon>
        <taxon>Magnoliidae</taxon>
        <taxon>Piperales</taxon>
        <taxon>Aristolochiaceae</taxon>
        <taxon>Aristolochia</taxon>
    </lineage>
</organism>
<protein>
    <recommendedName>
        <fullName evidence="1">SAC3/GANP/THP3 conserved domain-containing protein</fullName>
    </recommendedName>
</protein>
<dbReference type="Pfam" id="PF03399">
    <property type="entry name" value="SAC3_GANP"/>
    <property type="match status" value="1"/>
</dbReference>
<accession>A0AAV7E885</accession>
<dbReference type="PANTHER" id="PTHR12436">
    <property type="entry name" value="80 KDA MCM3-ASSOCIATED PROTEIN"/>
    <property type="match status" value="1"/>
</dbReference>
<dbReference type="Proteomes" id="UP000825729">
    <property type="component" value="Unassembled WGS sequence"/>
</dbReference>
<dbReference type="AlphaFoldDB" id="A0AAV7E885"/>
<dbReference type="PANTHER" id="PTHR12436:SF3">
    <property type="entry name" value="GERMINAL-CENTER ASSOCIATED NUCLEAR PROTEIN"/>
    <property type="match status" value="1"/>
</dbReference>
<dbReference type="InterPro" id="IPR045107">
    <property type="entry name" value="SAC3/GANP/THP3"/>
</dbReference>
<dbReference type="InterPro" id="IPR005062">
    <property type="entry name" value="SAC3/GANP/THP3_conserved"/>
</dbReference>
<evidence type="ECO:0000313" key="2">
    <source>
        <dbReference type="EMBL" id="KAG9445057.1"/>
    </source>
</evidence>
<gene>
    <name evidence="2" type="ORF">H6P81_016397</name>
</gene>
<dbReference type="EMBL" id="JAINDJ010000006">
    <property type="protein sequence ID" value="KAG9445057.1"/>
    <property type="molecule type" value="Genomic_DNA"/>
</dbReference>
<feature type="domain" description="SAC3/GANP/THP3 conserved" evidence="1">
    <location>
        <begin position="40"/>
        <end position="129"/>
    </location>
</feature>
<evidence type="ECO:0000259" key="1">
    <source>
        <dbReference type="Pfam" id="PF03399"/>
    </source>
</evidence>
<dbReference type="GO" id="GO:0005737">
    <property type="term" value="C:cytoplasm"/>
    <property type="evidence" value="ECO:0007669"/>
    <property type="project" value="TreeGrafter"/>
</dbReference>
<reference evidence="2 3" key="1">
    <citation type="submission" date="2021-07" db="EMBL/GenBank/DDBJ databases">
        <title>The Aristolochia fimbriata genome: insights into angiosperm evolution, floral development and chemical biosynthesis.</title>
        <authorList>
            <person name="Jiao Y."/>
        </authorList>
    </citation>
    <scope>NUCLEOTIDE SEQUENCE [LARGE SCALE GENOMIC DNA]</scope>
    <source>
        <strain evidence="2">IBCAS-2021</strain>
        <tissue evidence="2">Leaf</tissue>
    </source>
</reference>